<keyword evidence="3" id="KW-1185">Reference proteome</keyword>
<organism evidence="2 3">
    <name type="scientific">Aeromicrobium ginsengisoli</name>
    <dbReference type="NCBI Taxonomy" id="363867"/>
    <lineage>
        <taxon>Bacteria</taxon>
        <taxon>Bacillati</taxon>
        <taxon>Actinomycetota</taxon>
        <taxon>Actinomycetes</taxon>
        <taxon>Propionibacteriales</taxon>
        <taxon>Nocardioidaceae</taxon>
        <taxon>Aeromicrobium</taxon>
    </lineage>
</organism>
<accession>A0A5M4FED0</accession>
<keyword evidence="1" id="KW-1133">Transmembrane helix</keyword>
<sequence length="131" mass="13328">MSAHARPAGTARNLLLLAAAIVVVEAVTCIVLAVLGVTDLDGDSIGTGIGVSAILAIYGGFQAWAAWRVTLGELWARSPLVVTQIIQLIIAFNLADIPGWIPVLVGAAALVALACLLAPPVTRALGGDQPV</sequence>
<comment type="caution">
    <text evidence="2">The sequence shown here is derived from an EMBL/GenBank/DDBJ whole genome shotgun (WGS) entry which is preliminary data.</text>
</comment>
<evidence type="ECO:0000256" key="1">
    <source>
        <dbReference type="SAM" id="Phobius"/>
    </source>
</evidence>
<name>A0A5M4FED0_9ACTN</name>
<reference evidence="2" key="1">
    <citation type="submission" date="2019-09" db="EMBL/GenBank/DDBJ databases">
        <authorList>
            <person name="Li J."/>
        </authorList>
    </citation>
    <scope>NUCLEOTIDE SEQUENCE [LARGE SCALE GENOMIC DNA]</scope>
    <source>
        <strain evidence="2">JCM 14732</strain>
    </source>
</reference>
<evidence type="ECO:0000313" key="2">
    <source>
        <dbReference type="EMBL" id="KAA1397705.1"/>
    </source>
</evidence>
<keyword evidence="1" id="KW-0472">Membrane</keyword>
<gene>
    <name evidence="2" type="ORF">ESP70_010145</name>
</gene>
<dbReference type="EMBL" id="SDPQ02000002">
    <property type="protein sequence ID" value="KAA1397705.1"/>
    <property type="molecule type" value="Genomic_DNA"/>
</dbReference>
<proteinExistence type="predicted"/>
<dbReference type="AlphaFoldDB" id="A0A5M4FED0"/>
<evidence type="ECO:0000313" key="3">
    <source>
        <dbReference type="Proteomes" id="UP000380867"/>
    </source>
</evidence>
<feature type="transmembrane region" description="Helical" evidence="1">
    <location>
        <begin position="74"/>
        <end position="94"/>
    </location>
</feature>
<dbReference type="OrthoDB" id="3827717at2"/>
<dbReference type="Proteomes" id="UP000380867">
    <property type="component" value="Unassembled WGS sequence"/>
</dbReference>
<feature type="transmembrane region" description="Helical" evidence="1">
    <location>
        <begin position="14"/>
        <end position="37"/>
    </location>
</feature>
<keyword evidence="1" id="KW-0812">Transmembrane</keyword>
<protein>
    <submittedName>
        <fullName evidence="2">Uncharacterized protein</fullName>
    </submittedName>
</protein>
<dbReference type="RefSeq" id="WP_149689151.1">
    <property type="nucleotide sequence ID" value="NZ_SDPQ02000002.1"/>
</dbReference>
<feature type="transmembrane region" description="Helical" evidence="1">
    <location>
        <begin position="49"/>
        <end position="67"/>
    </location>
</feature>
<feature type="transmembrane region" description="Helical" evidence="1">
    <location>
        <begin position="100"/>
        <end position="118"/>
    </location>
</feature>